<dbReference type="Proteomes" id="UP001199919">
    <property type="component" value="Unassembled WGS sequence"/>
</dbReference>
<dbReference type="Pfam" id="PF03831">
    <property type="entry name" value="YjdM"/>
    <property type="match status" value="1"/>
</dbReference>
<accession>A0ABS8U5K7</accession>
<dbReference type="EMBL" id="JAJPWV010000004">
    <property type="protein sequence ID" value="MCD8741892.1"/>
    <property type="molecule type" value="Genomic_DNA"/>
</dbReference>
<dbReference type="PANTHER" id="PTHR30305:SF3">
    <property type="entry name" value="PROTEIN YJDM"/>
    <property type="match status" value="1"/>
</dbReference>
<dbReference type="InterPro" id="IPR013987">
    <property type="entry name" value="YjdM_N"/>
</dbReference>
<reference evidence="4 5" key="1">
    <citation type="submission" date="2021-12" db="EMBL/GenBank/DDBJ databases">
        <title>Mucilaginibacter roseus genome.</title>
        <authorList>
            <person name="Ferreira J.R."/>
            <person name="Newman J.D."/>
        </authorList>
    </citation>
    <scope>NUCLEOTIDE SEQUENCE [LARGE SCALE GENOMIC DNA]</scope>
    <source>
        <strain evidence="4 5">LMG 28454</strain>
    </source>
</reference>
<protein>
    <submittedName>
        <fullName evidence="4">Alkylphosphonate utilization protein</fullName>
    </submittedName>
</protein>
<feature type="domain" description="Protein YjdM N-terminal" evidence="3">
    <location>
        <begin position="4"/>
        <end position="32"/>
    </location>
</feature>
<dbReference type="RefSeq" id="WP_232178388.1">
    <property type="nucleotide sequence ID" value="NZ_JAJPWV010000004.1"/>
</dbReference>
<dbReference type="InterPro" id="IPR013988">
    <property type="entry name" value="YjdM_C"/>
</dbReference>
<dbReference type="SUPFAM" id="SSF57783">
    <property type="entry name" value="Zinc beta-ribbon"/>
    <property type="match status" value="1"/>
</dbReference>
<gene>
    <name evidence="4" type="ORF">LT679_14855</name>
</gene>
<sequence>MTALPPCPLCKSTFTYEMNGLLDCPECGHEWNPEEITTDDEAFIVKDSNGNILQNGDTVVVIKNLPVKGSPQGIKSGTKVKNIRLVDSDHNIDCKIDGFGAMALKSEFVKKA</sequence>
<evidence type="ECO:0000256" key="1">
    <source>
        <dbReference type="ARBA" id="ARBA00009248"/>
    </source>
</evidence>
<keyword evidence="5" id="KW-1185">Reference proteome</keyword>
<comment type="caution">
    <text evidence="4">The sequence shown here is derived from an EMBL/GenBank/DDBJ whole genome shotgun (WGS) entry which is preliminary data.</text>
</comment>
<organism evidence="4 5">
    <name type="scientific">Mucilaginibacter roseus</name>
    <dbReference type="NCBI Taxonomy" id="1528868"/>
    <lineage>
        <taxon>Bacteria</taxon>
        <taxon>Pseudomonadati</taxon>
        <taxon>Bacteroidota</taxon>
        <taxon>Sphingobacteriia</taxon>
        <taxon>Sphingobacteriales</taxon>
        <taxon>Sphingobacteriaceae</taxon>
        <taxon>Mucilaginibacter</taxon>
    </lineage>
</organism>
<dbReference type="Gene3D" id="2.30.30.40">
    <property type="entry name" value="SH3 Domains"/>
    <property type="match status" value="1"/>
</dbReference>
<dbReference type="PANTHER" id="PTHR30305">
    <property type="entry name" value="PROTEIN YJDM-RELATED"/>
    <property type="match status" value="1"/>
</dbReference>
<evidence type="ECO:0000259" key="2">
    <source>
        <dbReference type="Pfam" id="PF03831"/>
    </source>
</evidence>
<evidence type="ECO:0000313" key="5">
    <source>
        <dbReference type="Proteomes" id="UP001199919"/>
    </source>
</evidence>
<comment type="similarity">
    <text evidence="1">Belongs to the YjdM family.</text>
</comment>
<evidence type="ECO:0000313" key="4">
    <source>
        <dbReference type="EMBL" id="MCD8741892.1"/>
    </source>
</evidence>
<evidence type="ECO:0000259" key="3">
    <source>
        <dbReference type="Pfam" id="PF08274"/>
    </source>
</evidence>
<dbReference type="SUPFAM" id="SSF82057">
    <property type="entry name" value="Prokaryotic SH3-related domain"/>
    <property type="match status" value="1"/>
</dbReference>
<name>A0ABS8U5K7_9SPHI</name>
<dbReference type="Pfam" id="PF08274">
    <property type="entry name" value="Zn_Ribbon_YjdM"/>
    <property type="match status" value="1"/>
</dbReference>
<dbReference type="InterPro" id="IPR004624">
    <property type="entry name" value="YjdM"/>
</dbReference>
<feature type="domain" description="Protein YjdM C-terminal" evidence="2">
    <location>
        <begin position="45"/>
        <end position="112"/>
    </location>
</feature>
<dbReference type="Gene3D" id="2.20.25.10">
    <property type="match status" value="1"/>
</dbReference>
<proteinExistence type="inferred from homology"/>
<dbReference type="NCBIfam" id="TIGR00686">
    <property type="entry name" value="phnA"/>
    <property type="match status" value="1"/>
</dbReference>